<keyword evidence="6" id="KW-0347">Helicase</keyword>
<dbReference type="InterPro" id="IPR047112">
    <property type="entry name" value="RecG/Mfd"/>
</dbReference>
<evidence type="ECO:0000256" key="8">
    <source>
        <dbReference type="ARBA" id="ARBA00023125"/>
    </source>
</evidence>
<dbReference type="Pfam" id="PF19833">
    <property type="entry name" value="RecG_dom3_C"/>
    <property type="match status" value="1"/>
</dbReference>
<evidence type="ECO:0000256" key="12">
    <source>
        <dbReference type="ARBA" id="ARBA00034617"/>
    </source>
</evidence>
<keyword evidence="7" id="KW-0067">ATP-binding</keyword>
<dbReference type="InterPro" id="IPR012340">
    <property type="entry name" value="NA-bd_OB-fold"/>
</dbReference>
<keyword evidence="5" id="KW-0378">Hydrolase</keyword>
<evidence type="ECO:0000256" key="11">
    <source>
        <dbReference type="ARBA" id="ARBA00023235"/>
    </source>
</evidence>
<dbReference type="SUPFAM" id="SSF52540">
    <property type="entry name" value="P-loop containing nucleoside triphosphate hydrolases"/>
    <property type="match status" value="2"/>
</dbReference>
<organism evidence="19">
    <name type="scientific">freshwater metagenome</name>
    <dbReference type="NCBI Taxonomy" id="449393"/>
    <lineage>
        <taxon>unclassified sequences</taxon>
        <taxon>metagenomes</taxon>
        <taxon>ecological metagenomes</taxon>
    </lineage>
</organism>
<dbReference type="PROSITE" id="PS51194">
    <property type="entry name" value="HELICASE_CTER"/>
    <property type="match status" value="1"/>
</dbReference>
<keyword evidence="4" id="KW-0227">DNA damage</keyword>
<dbReference type="InterPro" id="IPR011545">
    <property type="entry name" value="DEAD/DEAH_box_helicase_dom"/>
</dbReference>
<dbReference type="InterPro" id="IPR027417">
    <property type="entry name" value="P-loop_NTPase"/>
</dbReference>
<dbReference type="SMART" id="SM00487">
    <property type="entry name" value="DEXDc"/>
    <property type="match status" value="1"/>
</dbReference>
<keyword evidence="3" id="KW-0547">Nucleotide-binding</keyword>
<evidence type="ECO:0000256" key="1">
    <source>
        <dbReference type="ARBA" id="ARBA00007504"/>
    </source>
</evidence>
<dbReference type="Gene3D" id="2.40.50.140">
    <property type="entry name" value="Nucleic acid-binding proteins"/>
    <property type="match status" value="1"/>
</dbReference>
<evidence type="ECO:0000313" key="19">
    <source>
        <dbReference type="EMBL" id="CAB4564369.1"/>
    </source>
</evidence>
<dbReference type="Pfam" id="PF17191">
    <property type="entry name" value="RecG_wedge"/>
    <property type="match status" value="1"/>
</dbReference>
<feature type="domain" description="Helicase C-terminal" evidence="18">
    <location>
        <begin position="489"/>
        <end position="647"/>
    </location>
</feature>
<dbReference type="GO" id="GO:0016787">
    <property type="term" value="F:hydrolase activity"/>
    <property type="evidence" value="ECO:0007669"/>
    <property type="project" value="UniProtKB-KW"/>
</dbReference>
<dbReference type="NCBIfam" id="NF008165">
    <property type="entry name" value="PRK10917.1-3"/>
    <property type="match status" value="1"/>
</dbReference>
<dbReference type="NCBIfam" id="NF008168">
    <property type="entry name" value="PRK10917.2-2"/>
    <property type="match status" value="1"/>
</dbReference>
<dbReference type="SMART" id="SM00490">
    <property type="entry name" value="HELICc"/>
    <property type="match status" value="1"/>
</dbReference>
<gene>
    <name evidence="19" type="ORF">UFOPK1495_01693</name>
</gene>
<keyword evidence="10" id="KW-0234">DNA repair</keyword>
<dbReference type="AlphaFoldDB" id="A0A6J6DN09"/>
<evidence type="ECO:0000256" key="3">
    <source>
        <dbReference type="ARBA" id="ARBA00022741"/>
    </source>
</evidence>
<protein>
    <recommendedName>
        <fullName evidence="2">ATP-dependent DNA helicase RecG</fullName>
        <ecNumber evidence="13">5.6.2.4</ecNumber>
    </recommendedName>
    <alternativeName>
        <fullName evidence="15">DNA branch migration protein RecG</fullName>
    </alternativeName>
    <alternativeName>
        <fullName evidence="16">Probable DNA 3'-5' helicase RecG</fullName>
    </alternativeName>
</protein>
<dbReference type="PANTHER" id="PTHR47964:SF1">
    <property type="entry name" value="ATP-DEPENDENT DNA HELICASE HOMOLOG RECG, CHLOROPLASTIC"/>
    <property type="match status" value="1"/>
</dbReference>
<evidence type="ECO:0000259" key="18">
    <source>
        <dbReference type="PROSITE" id="PS51194"/>
    </source>
</evidence>
<dbReference type="Gene3D" id="3.40.50.300">
    <property type="entry name" value="P-loop containing nucleotide triphosphate hydrolases"/>
    <property type="match status" value="2"/>
</dbReference>
<comment type="catalytic activity">
    <reaction evidence="12">
        <text>Couples ATP hydrolysis with the unwinding of duplex DNA by translocating in the 3'-5' direction.</text>
        <dbReference type="EC" id="5.6.2.4"/>
    </reaction>
</comment>
<dbReference type="SUPFAM" id="SSF50249">
    <property type="entry name" value="Nucleic acid-binding proteins"/>
    <property type="match status" value="1"/>
</dbReference>
<dbReference type="PROSITE" id="PS51192">
    <property type="entry name" value="HELICASE_ATP_BIND_1"/>
    <property type="match status" value="1"/>
</dbReference>
<dbReference type="GO" id="GO:0006310">
    <property type="term" value="P:DNA recombination"/>
    <property type="evidence" value="ECO:0007669"/>
    <property type="project" value="UniProtKB-KW"/>
</dbReference>
<keyword evidence="11" id="KW-0413">Isomerase</keyword>
<dbReference type="GO" id="GO:0005524">
    <property type="term" value="F:ATP binding"/>
    <property type="evidence" value="ECO:0007669"/>
    <property type="project" value="UniProtKB-KW"/>
</dbReference>
<dbReference type="InterPro" id="IPR004609">
    <property type="entry name" value="ATP-dep_DNA_helicase_RecG"/>
</dbReference>
<accession>A0A6J6DN09</accession>
<evidence type="ECO:0000256" key="10">
    <source>
        <dbReference type="ARBA" id="ARBA00023204"/>
    </source>
</evidence>
<dbReference type="InterPro" id="IPR001650">
    <property type="entry name" value="Helicase_C-like"/>
</dbReference>
<evidence type="ECO:0000256" key="6">
    <source>
        <dbReference type="ARBA" id="ARBA00022806"/>
    </source>
</evidence>
<proteinExistence type="inferred from homology"/>
<name>A0A6J6DN09_9ZZZZ</name>
<dbReference type="EC" id="5.6.2.4" evidence="13"/>
<dbReference type="InterPro" id="IPR033454">
    <property type="entry name" value="RecG_wedge"/>
</dbReference>
<evidence type="ECO:0000256" key="15">
    <source>
        <dbReference type="ARBA" id="ARBA00049803"/>
    </source>
</evidence>
<dbReference type="CDD" id="cd17992">
    <property type="entry name" value="DEXHc_RecG"/>
    <property type="match status" value="1"/>
</dbReference>
<evidence type="ECO:0000256" key="16">
    <source>
        <dbReference type="ARBA" id="ARBA00049819"/>
    </source>
</evidence>
<dbReference type="GO" id="GO:0043138">
    <property type="term" value="F:3'-5' DNA helicase activity"/>
    <property type="evidence" value="ECO:0007669"/>
    <property type="project" value="UniProtKB-EC"/>
</dbReference>
<dbReference type="NCBIfam" id="TIGR00643">
    <property type="entry name" value="recG"/>
    <property type="match status" value="1"/>
</dbReference>
<evidence type="ECO:0000256" key="4">
    <source>
        <dbReference type="ARBA" id="ARBA00022763"/>
    </source>
</evidence>
<dbReference type="CDD" id="cd04488">
    <property type="entry name" value="RecG_wedge_OBF"/>
    <property type="match status" value="1"/>
</dbReference>
<evidence type="ECO:0000256" key="7">
    <source>
        <dbReference type="ARBA" id="ARBA00022840"/>
    </source>
</evidence>
<evidence type="ECO:0000256" key="5">
    <source>
        <dbReference type="ARBA" id="ARBA00022801"/>
    </source>
</evidence>
<feature type="domain" description="Helicase ATP-binding" evidence="17">
    <location>
        <begin position="280"/>
        <end position="462"/>
    </location>
</feature>
<sequence length="714" mass="78655">MGRRLAQLANLPVTELKGVTPKRAEALATLSIRSVLDVLTNYPRRYIDRTKEVTIRDAPLDEEVVLLATVKASRAVRSKNGREFIVITVADDTGSLDISFFNQRWRLKFLPVGTSVAIFGKVTVFNGRRGMTNPFVDKVGTRVGRIVPIYPQSEKARINSDTIADLCAETLRRSGEFADIVDESLLDRLDLVDRTTAFRGIHEPNDSEEEKAARKRLVFDELLRVQVELVRRKRELERTAVGIAHVVGDGGGPLVKRFHEVLPYDLTGAQARTIVEINEDLAKGHPMHRLLQGDVGAGKTVVAVSAMLVAVQGGHQAALMAPTEVLAEQHHLGIKHLLEGFTVPDTDDGNLFGGAGMDRSLRVALLTNRTTAADRRKILEDMATGNLDIVIGTHSLISEGIEFKSLGVVVIDEQHRFGVEQRAALRDKGAGDAMPDVLVMTATPIPRTAAMTVYGDLDVSVLDELPPGRTPIVTRWAQNDMDEVQVWQQVRDEIADGRQVYVVCPLIEESEKLEVRSAQETFEELTSGELSGLRVGLLHGRLKSDEKDAVMTQFRAGELDALVSTTVIEVGVDVPNATVMVILDATRFGIAQLHQLRGRVGRGAAKSFCWLVGEAKTPDGEARLEALVRSTDGFELAEVDLDLRGEGTIMGERQKGQNDLKLASLRRDREWVVTAREIAIEILDADPELVKHELLAEEVDLFLKADDIDFLMKS</sequence>
<keyword evidence="9" id="KW-0233">DNA recombination</keyword>
<evidence type="ECO:0000256" key="2">
    <source>
        <dbReference type="ARBA" id="ARBA00017846"/>
    </source>
</evidence>
<evidence type="ECO:0000256" key="14">
    <source>
        <dbReference type="ARBA" id="ARBA00048988"/>
    </source>
</evidence>
<evidence type="ECO:0000256" key="13">
    <source>
        <dbReference type="ARBA" id="ARBA00034808"/>
    </source>
</evidence>
<comment type="catalytic activity">
    <reaction evidence="14">
        <text>ATP + H2O = ADP + phosphate + H(+)</text>
        <dbReference type="Rhea" id="RHEA:13065"/>
        <dbReference type="ChEBI" id="CHEBI:15377"/>
        <dbReference type="ChEBI" id="CHEBI:15378"/>
        <dbReference type="ChEBI" id="CHEBI:30616"/>
        <dbReference type="ChEBI" id="CHEBI:43474"/>
        <dbReference type="ChEBI" id="CHEBI:456216"/>
        <dbReference type="EC" id="5.6.2.4"/>
    </reaction>
</comment>
<keyword evidence="8" id="KW-0238">DNA-binding</keyword>
<evidence type="ECO:0000259" key="17">
    <source>
        <dbReference type="PROSITE" id="PS51192"/>
    </source>
</evidence>
<reference evidence="19" key="1">
    <citation type="submission" date="2020-05" db="EMBL/GenBank/DDBJ databases">
        <authorList>
            <person name="Chiriac C."/>
            <person name="Salcher M."/>
            <person name="Ghai R."/>
            <person name="Kavagutti S V."/>
        </authorList>
    </citation>
    <scope>NUCLEOTIDE SEQUENCE</scope>
</reference>
<dbReference type="PANTHER" id="PTHR47964">
    <property type="entry name" value="ATP-DEPENDENT DNA HELICASE HOMOLOG RECG, CHLOROPLASTIC"/>
    <property type="match status" value="1"/>
</dbReference>
<dbReference type="GO" id="GO:0006281">
    <property type="term" value="P:DNA repair"/>
    <property type="evidence" value="ECO:0007669"/>
    <property type="project" value="UniProtKB-KW"/>
</dbReference>
<evidence type="ECO:0000256" key="9">
    <source>
        <dbReference type="ARBA" id="ARBA00023172"/>
    </source>
</evidence>
<dbReference type="InterPro" id="IPR045562">
    <property type="entry name" value="RecG_dom3_C"/>
</dbReference>
<comment type="similarity">
    <text evidence="1">Belongs to the helicase family. RecG subfamily.</text>
</comment>
<dbReference type="GO" id="GO:0003677">
    <property type="term" value="F:DNA binding"/>
    <property type="evidence" value="ECO:0007669"/>
    <property type="project" value="UniProtKB-KW"/>
</dbReference>
<dbReference type="EMBL" id="CAEZSU010000238">
    <property type="protein sequence ID" value="CAB4564369.1"/>
    <property type="molecule type" value="Genomic_DNA"/>
</dbReference>
<dbReference type="InterPro" id="IPR014001">
    <property type="entry name" value="Helicase_ATP-bd"/>
</dbReference>
<dbReference type="Pfam" id="PF00270">
    <property type="entry name" value="DEAD"/>
    <property type="match status" value="1"/>
</dbReference>
<dbReference type="Pfam" id="PF00271">
    <property type="entry name" value="Helicase_C"/>
    <property type="match status" value="1"/>
</dbReference>